<gene>
    <name evidence="2" type="ORF">TK0001_0527</name>
</gene>
<sequence>MAGTAARACYRGAMPSSRTIWCLAQIAFIAALTYGMSVPPEGNPAPINPAQVMVSFGVSVIMAAFFTALATRLWDRAHLKLKGSAALSLATASATRAEHHEAVQERDGVGARLGVREIRKTPSSLWRGQQRG</sequence>
<dbReference type="AlphaFoldDB" id="A0A2N9AIG4"/>
<dbReference type="Proteomes" id="UP000233769">
    <property type="component" value="Chromosome tk0001"/>
</dbReference>
<dbReference type="EMBL" id="LT962688">
    <property type="protein sequence ID" value="SOR27129.1"/>
    <property type="molecule type" value="Genomic_DNA"/>
</dbReference>
<proteinExistence type="predicted"/>
<keyword evidence="1" id="KW-1133">Transmembrane helix</keyword>
<evidence type="ECO:0000313" key="2">
    <source>
        <dbReference type="EMBL" id="SOR27129.1"/>
    </source>
</evidence>
<feature type="transmembrane region" description="Helical" evidence="1">
    <location>
        <begin position="20"/>
        <end position="38"/>
    </location>
</feature>
<feature type="transmembrane region" description="Helical" evidence="1">
    <location>
        <begin position="50"/>
        <end position="74"/>
    </location>
</feature>
<evidence type="ECO:0000256" key="1">
    <source>
        <dbReference type="SAM" id="Phobius"/>
    </source>
</evidence>
<keyword evidence="1" id="KW-0472">Membrane</keyword>
<keyword evidence="1" id="KW-0812">Transmembrane</keyword>
<reference evidence="3" key="1">
    <citation type="submission" date="2017-10" db="EMBL/GenBank/DDBJ databases">
        <authorList>
            <person name="Regsiter A."/>
            <person name="William W."/>
        </authorList>
    </citation>
    <scope>NUCLEOTIDE SEQUENCE [LARGE SCALE GENOMIC DNA]</scope>
</reference>
<organism evidence="2 3">
    <name type="scientific">Methylorubrum extorquens</name>
    <name type="common">Methylobacterium dichloromethanicum</name>
    <name type="synonym">Methylobacterium extorquens</name>
    <dbReference type="NCBI Taxonomy" id="408"/>
    <lineage>
        <taxon>Bacteria</taxon>
        <taxon>Pseudomonadati</taxon>
        <taxon>Pseudomonadota</taxon>
        <taxon>Alphaproteobacteria</taxon>
        <taxon>Hyphomicrobiales</taxon>
        <taxon>Methylobacteriaceae</taxon>
        <taxon>Methylorubrum</taxon>
    </lineage>
</organism>
<name>A0A2N9AIG4_METEX</name>
<evidence type="ECO:0000313" key="3">
    <source>
        <dbReference type="Proteomes" id="UP000233769"/>
    </source>
</evidence>
<protein>
    <submittedName>
        <fullName evidence="2">Uncharacterized protein</fullName>
    </submittedName>
</protein>
<accession>A0A2N9AIG4</accession>